<evidence type="ECO:0000256" key="4">
    <source>
        <dbReference type="ARBA" id="ARBA00022833"/>
    </source>
</evidence>
<organism evidence="8 9">
    <name type="scientific">Candidula unifasciata</name>
    <dbReference type="NCBI Taxonomy" id="100452"/>
    <lineage>
        <taxon>Eukaryota</taxon>
        <taxon>Metazoa</taxon>
        <taxon>Spiralia</taxon>
        <taxon>Lophotrochozoa</taxon>
        <taxon>Mollusca</taxon>
        <taxon>Gastropoda</taxon>
        <taxon>Heterobranchia</taxon>
        <taxon>Euthyneura</taxon>
        <taxon>Panpulmonata</taxon>
        <taxon>Eupulmonata</taxon>
        <taxon>Stylommatophora</taxon>
        <taxon>Helicina</taxon>
        <taxon>Helicoidea</taxon>
        <taxon>Geomitridae</taxon>
        <taxon>Candidula</taxon>
    </lineage>
</organism>
<gene>
    <name evidence="8" type="ORF">CUNI_LOCUS10264</name>
</gene>
<dbReference type="PROSITE" id="PS00028">
    <property type="entry name" value="ZINC_FINGER_C2H2_1"/>
    <property type="match status" value="1"/>
</dbReference>
<feature type="region of interest" description="Disordered" evidence="6">
    <location>
        <begin position="1103"/>
        <end position="1162"/>
    </location>
</feature>
<proteinExistence type="predicted"/>
<feature type="region of interest" description="Disordered" evidence="6">
    <location>
        <begin position="1"/>
        <end position="30"/>
    </location>
</feature>
<feature type="region of interest" description="Disordered" evidence="6">
    <location>
        <begin position="376"/>
        <end position="420"/>
    </location>
</feature>
<protein>
    <recommendedName>
        <fullName evidence="7">C2H2-type domain-containing protein</fullName>
    </recommendedName>
</protein>
<dbReference type="PANTHER" id="PTHR24408:SF58">
    <property type="entry name" value="TRANSCRIPTION FACTOR (TFIIIA), PUTATIVE (AFU_ORTHOLOGUE AFUA_1G05150)-RELATED"/>
    <property type="match status" value="1"/>
</dbReference>
<feature type="region of interest" description="Disordered" evidence="6">
    <location>
        <begin position="1303"/>
        <end position="1332"/>
    </location>
</feature>
<dbReference type="Proteomes" id="UP000678393">
    <property type="component" value="Unassembled WGS sequence"/>
</dbReference>
<feature type="compositionally biased region" description="Basic residues" evidence="6">
    <location>
        <begin position="71"/>
        <end position="80"/>
    </location>
</feature>
<keyword evidence="2" id="KW-0677">Repeat</keyword>
<feature type="compositionally biased region" description="Basic and acidic residues" evidence="6">
    <location>
        <begin position="399"/>
        <end position="412"/>
    </location>
</feature>
<keyword evidence="3 5" id="KW-0863">Zinc-finger</keyword>
<feature type="non-terminal residue" evidence="8">
    <location>
        <position position="2231"/>
    </location>
</feature>
<feature type="region of interest" description="Disordered" evidence="6">
    <location>
        <begin position="52"/>
        <end position="81"/>
    </location>
</feature>
<evidence type="ECO:0000313" key="9">
    <source>
        <dbReference type="Proteomes" id="UP000678393"/>
    </source>
</evidence>
<dbReference type="PANTHER" id="PTHR24408">
    <property type="entry name" value="ZINC FINGER PROTEIN"/>
    <property type="match status" value="1"/>
</dbReference>
<feature type="region of interest" description="Disordered" evidence="6">
    <location>
        <begin position="620"/>
        <end position="647"/>
    </location>
</feature>
<dbReference type="SMART" id="SM00355">
    <property type="entry name" value="ZnF_C2H2"/>
    <property type="match status" value="4"/>
</dbReference>
<evidence type="ECO:0000256" key="1">
    <source>
        <dbReference type="ARBA" id="ARBA00022723"/>
    </source>
</evidence>
<evidence type="ECO:0000256" key="5">
    <source>
        <dbReference type="PROSITE-ProRule" id="PRU00042"/>
    </source>
</evidence>
<name>A0A8S3ZCA8_9EUPU</name>
<feature type="compositionally biased region" description="Basic residues" evidence="6">
    <location>
        <begin position="1132"/>
        <end position="1142"/>
    </location>
</feature>
<evidence type="ECO:0000256" key="6">
    <source>
        <dbReference type="SAM" id="MobiDB-lite"/>
    </source>
</evidence>
<dbReference type="EMBL" id="CAJHNH020001854">
    <property type="protein sequence ID" value="CAG5124706.1"/>
    <property type="molecule type" value="Genomic_DNA"/>
</dbReference>
<feature type="compositionally biased region" description="Polar residues" evidence="6">
    <location>
        <begin position="56"/>
        <end position="65"/>
    </location>
</feature>
<feature type="compositionally biased region" description="Basic and acidic residues" evidence="6">
    <location>
        <begin position="1307"/>
        <end position="1323"/>
    </location>
</feature>
<dbReference type="Gene3D" id="3.30.160.60">
    <property type="entry name" value="Classic Zinc Finger"/>
    <property type="match status" value="1"/>
</dbReference>
<evidence type="ECO:0000259" key="7">
    <source>
        <dbReference type="PROSITE" id="PS50157"/>
    </source>
</evidence>
<dbReference type="OrthoDB" id="6128497at2759"/>
<feature type="domain" description="C2H2-type" evidence="7">
    <location>
        <begin position="1907"/>
        <end position="1935"/>
    </location>
</feature>
<feature type="region of interest" description="Disordered" evidence="6">
    <location>
        <begin position="1529"/>
        <end position="1549"/>
    </location>
</feature>
<feature type="region of interest" description="Disordered" evidence="6">
    <location>
        <begin position="1813"/>
        <end position="1856"/>
    </location>
</feature>
<dbReference type="InterPro" id="IPR013087">
    <property type="entry name" value="Znf_C2H2_type"/>
</dbReference>
<feature type="region of interest" description="Disordered" evidence="6">
    <location>
        <begin position="2132"/>
        <end position="2207"/>
    </location>
</feature>
<feature type="region of interest" description="Disordered" evidence="6">
    <location>
        <begin position="546"/>
        <end position="568"/>
    </location>
</feature>
<evidence type="ECO:0000256" key="2">
    <source>
        <dbReference type="ARBA" id="ARBA00022737"/>
    </source>
</evidence>
<feature type="compositionally biased region" description="Low complexity" evidence="6">
    <location>
        <begin position="1815"/>
        <end position="1827"/>
    </location>
</feature>
<keyword evidence="1" id="KW-0479">Metal-binding</keyword>
<feature type="region of interest" description="Disordered" evidence="6">
    <location>
        <begin position="1710"/>
        <end position="1731"/>
    </location>
</feature>
<feature type="compositionally biased region" description="Basic residues" evidence="6">
    <location>
        <begin position="1"/>
        <end position="13"/>
    </location>
</feature>
<dbReference type="GO" id="GO:0005634">
    <property type="term" value="C:nucleus"/>
    <property type="evidence" value="ECO:0007669"/>
    <property type="project" value="TreeGrafter"/>
</dbReference>
<dbReference type="PROSITE" id="PS50157">
    <property type="entry name" value="ZINC_FINGER_C2H2_2"/>
    <property type="match status" value="1"/>
</dbReference>
<feature type="region of interest" description="Disordered" evidence="6">
    <location>
        <begin position="181"/>
        <end position="201"/>
    </location>
</feature>
<feature type="region of interest" description="Disordered" evidence="6">
    <location>
        <begin position="2212"/>
        <end position="2231"/>
    </location>
</feature>
<dbReference type="GO" id="GO:0008270">
    <property type="term" value="F:zinc ion binding"/>
    <property type="evidence" value="ECO:0007669"/>
    <property type="project" value="UniProtKB-KW"/>
</dbReference>
<dbReference type="GO" id="GO:0000981">
    <property type="term" value="F:DNA-binding transcription factor activity, RNA polymerase II-specific"/>
    <property type="evidence" value="ECO:0007669"/>
    <property type="project" value="TreeGrafter"/>
</dbReference>
<dbReference type="GO" id="GO:0043565">
    <property type="term" value="F:sequence-specific DNA binding"/>
    <property type="evidence" value="ECO:0007669"/>
    <property type="project" value="TreeGrafter"/>
</dbReference>
<feature type="compositionally biased region" description="Polar residues" evidence="6">
    <location>
        <begin position="620"/>
        <end position="632"/>
    </location>
</feature>
<feature type="compositionally biased region" description="Polar residues" evidence="6">
    <location>
        <begin position="1529"/>
        <end position="1542"/>
    </location>
</feature>
<accession>A0A8S3ZCA8</accession>
<feature type="compositionally biased region" description="Basic residues" evidence="6">
    <location>
        <begin position="637"/>
        <end position="646"/>
    </location>
</feature>
<sequence length="2231" mass="244226">LLSKKNKRGRKKLQAVDVHVTPSSSVRTRGRRKVTTLNNSLEVLQNLEPSNKDAFLTSSPSTSKVVSERQKMKKAKKKSLAKIDLPEHMSEAEIDKLSHAAEVAEVKIPQTKDNDKDTLTDTETLDNSLEVLCYLEPSSEDELLASSPATSKVAGEKWKMKKKMKESLVKKDLTEHMSEAGIDNKSSHSAEVARDSENDTLTDTISSTAETDNFEKHVHKDNLFESLGYSLNIPAETSPVSCVNSLACGSKDLCSLGVLESHLPTEKNASKMKPYDCVHMSQTESSAMHVSDSIDSKGPQQLKDAELKAADIDIEFLNNSPGKQDSGCPDVCHKDSFVDTSEILQDLQSVIPSQHAVGSGIISPGSIKSGALHDTSLHEREDNSETAAAVESPSGSEENTEKKTDASEKGPIDEENDLMNEKELVSTFKGPEIELDSGKIKLAEPSIEAEVVLSQEDSETVTSTSAGISLLEQFQSSCSQQHLFAEMGSYNISMDSNSGNNRDQCEMLKSSSVDAREGAVDTMIIKPVIDIESNVDSVAEASDDDLEMPVSPQSLCGQHKNTKLRKRKRKQAQLLRRKMRKQVETADMSVSLDSASSDVSTVPLETAEDFNSCAEIAESQQNEGLQEANSMVGTPAKRARKRKRNSWQRGVLRKVTNVSRKIKKSAKSPSPEQNDMSVLVLNSNDATACIVDAIEKMAELTPVLISDVVDNKQTSDNLQENILLPALTSDCEDRSQISASLQLYDQSASAALMSNSSFKIPDEHENKIRVSNVSKKQISYDSKFEILDDSKIQISDDSKIQVSENSKIKNFDESIITDFNESIIIDSDASKTEDLGESVNNKLDASKIKDSVDSKIHVLDDNQKNETLMPFVASNSETTAPTSGNLVGGKEHMIADTYPPAVTKSLKNMLKKLQTDANLAHADFGAEPYKGKFLRKIQRQEDKEKRLRIRRKLLHADQKVEEAAGEKTAVESQLGISDLPVRKKRGRPKKQAGEALPKLSPVGMLPLLRSIAPWNKTPPDLSPQDVTDPEFLDVSDSKSIQEAEIVSENVDDSDLHLYLSGVSDEEQSPRKEPDIAARISLPRDVSLHPGKIDNNISVYESKDSNSVVDTDTPFGAEEISTQRSVVVSGKEPKKRGRPKKGSKGQPPGIPMTDEERLKRKDEENLKRRKALKAFTKECEDQTLLQFLCTSQRSEVVSDCFTVPTFADSTSTPAGSFSLRKKSTRSPLVMLAMKRKQEEAQYDMEQERRQARLIHLREKRSARESVEGFSEDEVGEESPENLLTCSVVLNDFVKKLQLDELELSSGEEASHETPDNLRPSRESPDYNPFDNRNEDWRADFEEHDSEEWNNNRPSIPRLKLKRIIKKGAESQIKSTKLTAKSPKERQHVPIKLVIKTEPVVEPNEPAGLKLGSGSESSKVERSGFENSYMDFLKKKSQPLPGKREVGSKRSYNVSRPAHLEKSVQNGAADLSAVEILSLPTTGIRGALAVNTDSYIAGAQAASSVRHLSGSMSLSDGVSVVAQTRVGTNAHPSDKVSTLENAGSTKPVMSVDEDEDDILILDLEDGVVEQNSDDLPSLPGSVSSASHLTSGIANALPALSHESASENHLSHVGNASLSHLQRTYSNDEMGLMFESYNSHKDPEKLDQLDVLQEATDSFVSVGNSEDLSRNIETSIQRDTSQPSDCVFIDSSVKATVSTSQKIMYEVQKSHPDCTVAPTGSSEPGKKTTTEMSDSAVVAKDMTDTGTLIDMSHGDGDTSTCCKKQSVGDAFPRVNRTGDSVIVNTVSKASSNEGLKEGGADSEVLTATSNKTVEYVPSDVSSDSNSVASAGTSPPKTGCFKKPGPAGDNNKSPKHSAYHGSVPEDWRIKVILHSDKFSSGKYSCKRCSFTAPAKLTIESHIYSHIPGVQFRCAYCESEFSSMAATSSHLKNTHSLSEAKLHINRHIDEKNFYDMEAVMFSEESGHQSPVHPTTNAGTNAGGQSPPVIISVVVSSRSGRSSSAPSHRFVCTHCGFSTNVKEDAEHHVLDLHSSQALFACLLCSENVCYTESDIKDHCAIVHPARRHPYKKLPDFYDAELLSAKEKTASQDDRENIFERMTSLFHDETQPGISTIDHRQKAKEYLYLQEGWREKTKVEADSTTAVDYPDEQDDTEERSSPLMPVPVESPTENIHHTTVGENEVIADHRSGSEDSEGLSDVPETPSLITDDLITSSARAATNVSSDSQVGADTGSEC</sequence>
<feature type="non-terminal residue" evidence="8">
    <location>
        <position position="1"/>
    </location>
</feature>
<feature type="compositionally biased region" description="Basic and acidic residues" evidence="6">
    <location>
        <begin position="185"/>
        <end position="197"/>
    </location>
</feature>
<evidence type="ECO:0000256" key="3">
    <source>
        <dbReference type="ARBA" id="ARBA00022771"/>
    </source>
</evidence>
<comment type="caution">
    <text evidence="8">The sequence shown here is derived from an EMBL/GenBank/DDBJ whole genome shotgun (WGS) entry which is preliminary data.</text>
</comment>
<reference evidence="8" key="1">
    <citation type="submission" date="2021-04" db="EMBL/GenBank/DDBJ databases">
        <authorList>
            <consortium name="Molecular Ecology Group"/>
        </authorList>
    </citation>
    <scope>NUCLEOTIDE SEQUENCE</scope>
</reference>
<keyword evidence="9" id="KW-1185">Reference proteome</keyword>
<evidence type="ECO:0000313" key="8">
    <source>
        <dbReference type="EMBL" id="CAG5124706.1"/>
    </source>
</evidence>
<keyword evidence="4" id="KW-0862">Zinc</keyword>
<feature type="compositionally biased region" description="Basic and acidic residues" evidence="6">
    <location>
        <begin position="1153"/>
        <end position="1162"/>
    </location>
</feature>